<dbReference type="InterPro" id="IPR005493">
    <property type="entry name" value="RraA/RraA-like"/>
</dbReference>
<reference evidence="3 4" key="2">
    <citation type="submission" date="2024-05" db="EMBL/GenBank/DDBJ databases">
        <authorList>
            <person name="Chen Y."/>
            <person name="Shah S."/>
            <person name="Dougan E. K."/>
            <person name="Thang M."/>
            <person name="Chan C."/>
        </authorList>
    </citation>
    <scope>NUCLEOTIDE SEQUENCE [LARGE SCALE GENOMIC DNA]</scope>
</reference>
<dbReference type="Gene3D" id="3.50.30.40">
    <property type="entry name" value="Ribonuclease E inhibitor RraA/RraA-like"/>
    <property type="match status" value="1"/>
</dbReference>
<dbReference type="InterPro" id="IPR036704">
    <property type="entry name" value="RraA/RraA-like_sf"/>
</dbReference>
<dbReference type="GO" id="GO:0046872">
    <property type="term" value="F:metal ion binding"/>
    <property type="evidence" value="ECO:0007669"/>
    <property type="project" value="UniProtKB-KW"/>
</dbReference>
<evidence type="ECO:0000256" key="1">
    <source>
        <dbReference type="PIRSR" id="PIRSR605493-1"/>
    </source>
</evidence>
<feature type="binding site" evidence="1">
    <location>
        <position position="133"/>
    </location>
    <ligand>
        <name>substrate</name>
    </ligand>
</feature>
<dbReference type="PANTHER" id="PTHR33254">
    <property type="entry name" value="4-HYDROXY-4-METHYL-2-OXOGLUTARATE ALDOLASE 3-RELATED"/>
    <property type="match status" value="1"/>
</dbReference>
<comment type="cofactor">
    <cofactor evidence="1">
        <name>Mg(2+)</name>
        <dbReference type="ChEBI" id="CHEBI:18420"/>
    </cofactor>
</comment>
<dbReference type="AlphaFoldDB" id="A0A9P1DCG2"/>
<keyword evidence="1" id="KW-0479">Metal-binding</keyword>
<name>A0A9P1DCG2_9DINO</name>
<keyword evidence="1" id="KW-0460">Magnesium</keyword>
<evidence type="ECO:0000313" key="3">
    <source>
        <dbReference type="EMBL" id="CAL4794453.1"/>
    </source>
</evidence>
<gene>
    <name evidence="2" type="ORF">C1SCF055_LOCUS32714</name>
</gene>
<feature type="binding site" evidence="1">
    <location>
        <begin position="111"/>
        <end position="114"/>
    </location>
    <ligand>
        <name>substrate</name>
    </ligand>
</feature>
<dbReference type="PANTHER" id="PTHR33254:SF4">
    <property type="entry name" value="4-HYDROXY-4-METHYL-2-OXOGLUTARATE ALDOLASE 3-RELATED"/>
    <property type="match status" value="1"/>
</dbReference>
<reference evidence="2" key="1">
    <citation type="submission" date="2022-10" db="EMBL/GenBank/DDBJ databases">
        <authorList>
            <person name="Chen Y."/>
            <person name="Dougan E. K."/>
            <person name="Chan C."/>
            <person name="Rhodes N."/>
            <person name="Thang M."/>
        </authorList>
    </citation>
    <scope>NUCLEOTIDE SEQUENCE</scope>
</reference>
<evidence type="ECO:0000313" key="2">
    <source>
        <dbReference type="EMBL" id="CAI4007141.1"/>
    </source>
</evidence>
<dbReference type="EMBL" id="CAMXCT030003979">
    <property type="protein sequence ID" value="CAL4794453.1"/>
    <property type="molecule type" value="Genomic_DNA"/>
</dbReference>
<dbReference type="Pfam" id="PF03737">
    <property type="entry name" value="RraA-like"/>
    <property type="match status" value="1"/>
</dbReference>
<feature type="binding site" evidence="1">
    <location>
        <position position="134"/>
    </location>
    <ligand>
        <name>Mg(2+)</name>
        <dbReference type="ChEBI" id="CHEBI:18420"/>
    </ligand>
</feature>
<protein>
    <submittedName>
        <fullName evidence="3">Regulator of ribonuclease activity</fullName>
    </submittedName>
</protein>
<dbReference type="CDD" id="cd16841">
    <property type="entry name" value="RraA_family"/>
    <property type="match status" value="1"/>
</dbReference>
<dbReference type="EMBL" id="CAMXCT020003979">
    <property type="protein sequence ID" value="CAL1160516.1"/>
    <property type="molecule type" value="Genomic_DNA"/>
</dbReference>
<proteinExistence type="predicted"/>
<accession>A0A9P1DCG2</accession>
<organism evidence="2">
    <name type="scientific">Cladocopium goreaui</name>
    <dbReference type="NCBI Taxonomy" id="2562237"/>
    <lineage>
        <taxon>Eukaryota</taxon>
        <taxon>Sar</taxon>
        <taxon>Alveolata</taxon>
        <taxon>Dinophyceae</taxon>
        <taxon>Suessiales</taxon>
        <taxon>Symbiodiniaceae</taxon>
        <taxon>Cladocopium</taxon>
    </lineage>
</organism>
<sequence length="251" mass="27403">MVMAFRWLRHGKASLTTQCAASDIMAKLKTMDTCALCDASDKKARVITTVRPLKPGYRMVGVARTVAVDGDFLGVLTSLRESGPGEIIMIDAGMRGEPGDAHWPRAGGLFGELLASEAWRRGLGGLVIDGNCRDTPLLRQMSLPIYHRGQHPNAGTAKKPGRSQVEIQMGSVTVKPGDFVLGDDDGVVVCSPEELEMWLPKALETQRVEENILAHIQSGGSLFEKLKNLEEHLEDLRQGKPSSLKFRSPEE</sequence>
<evidence type="ECO:0000313" key="4">
    <source>
        <dbReference type="Proteomes" id="UP001152797"/>
    </source>
</evidence>
<comment type="caution">
    <text evidence="2">The sequence shown here is derived from an EMBL/GenBank/DDBJ whole genome shotgun (WGS) entry which is preliminary data.</text>
</comment>
<dbReference type="SUPFAM" id="SSF89562">
    <property type="entry name" value="RraA-like"/>
    <property type="match status" value="1"/>
</dbReference>
<dbReference type="Proteomes" id="UP001152797">
    <property type="component" value="Unassembled WGS sequence"/>
</dbReference>
<dbReference type="EMBL" id="CAMXCT010003979">
    <property type="protein sequence ID" value="CAI4007141.1"/>
    <property type="molecule type" value="Genomic_DNA"/>
</dbReference>
<dbReference type="OrthoDB" id="1476984at2759"/>
<keyword evidence="4" id="KW-1185">Reference proteome</keyword>